<evidence type="ECO:0000256" key="2">
    <source>
        <dbReference type="ARBA" id="ARBA00022737"/>
    </source>
</evidence>
<dbReference type="PANTHER" id="PTHR18849">
    <property type="entry name" value="LEUCINE RICH REPEAT PROTEIN"/>
    <property type="match status" value="1"/>
</dbReference>
<evidence type="ECO:0000313" key="5">
    <source>
        <dbReference type="Proteomes" id="UP000692954"/>
    </source>
</evidence>
<accession>A0A8S1K168</accession>
<gene>
    <name evidence="4" type="ORF">PSON_ATCC_30995.1.T0020303</name>
</gene>
<evidence type="ECO:0000256" key="1">
    <source>
        <dbReference type="ARBA" id="ARBA00022614"/>
    </source>
</evidence>
<dbReference type="PANTHER" id="PTHR18849:SF0">
    <property type="entry name" value="CILIA- AND FLAGELLA-ASSOCIATED PROTEIN 410-RELATED"/>
    <property type="match status" value="1"/>
</dbReference>
<dbReference type="Proteomes" id="UP000692954">
    <property type="component" value="Unassembled WGS sequence"/>
</dbReference>
<dbReference type="AlphaFoldDB" id="A0A8S1K168"/>
<dbReference type="OrthoDB" id="311773at2759"/>
<feature type="coiled-coil region" evidence="3">
    <location>
        <begin position="118"/>
        <end position="148"/>
    </location>
</feature>
<evidence type="ECO:0000313" key="4">
    <source>
        <dbReference type="EMBL" id="CAD8047259.1"/>
    </source>
</evidence>
<keyword evidence="2" id="KW-0677">Repeat</keyword>
<keyword evidence="5" id="KW-1185">Reference proteome</keyword>
<evidence type="ECO:0000256" key="3">
    <source>
        <dbReference type="SAM" id="Coils"/>
    </source>
</evidence>
<sequence length="316" mass="36728">MTKILTKQLIIQKAKTDIIENIKSINLWGNDLEEISFIKELINLELAQLASNKINTLIDIVKCSHLKDLNLRNNMISNLEELPLLKLLPNLKSLTLFDNPISKNPKYRYKILKYAVQLEKLDDIIISQEERQKVLQEEEKEKEKDNQNKLKICEKKQKIQKIDSKISKKKSLDKKSKQKESEDFKLDINKNQKNLKLSQGTKQILQNQQQEIQQSKLCDQQNIQFTNENKNVGMLLEKNETSSLKFNNKIQEEAILLTMLPQTSQQIQGCNNNQTASSETSQHILCAIISLLKSLSEEEYEFLKKEVESKLFKDIS</sequence>
<reference evidence="4" key="1">
    <citation type="submission" date="2021-01" db="EMBL/GenBank/DDBJ databases">
        <authorList>
            <consortium name="Genoscope - CEA"/>
            <person name="William W."/>
        </authorList>
    </citation>
    <scope>NUCLEOTIDE SEQUENCE</scope>
</reference>
<keyword evidence="1" id="KW-0433">Leucine-rich repeat</keyword>
<dbReference type="InterPro" id="IPR001611">
    <property type="entry name" value="Leu-rich_rpt"/>
</dbReference>
<name>A0A8S1K168_9CILI</name>
<dbReference type="EMBL" id="CAJJDN010000002">
    <property type="protein sequence ID" value="CAD8047259.1"/>
    <property type="molecule type" value="Genomic_DNA"/>
</dbReference>
<protein>
    <submittedName>
        <fullName evidence="4">Uncharacterized protein</fullName>
    </submittedName>
</protein>
<proteinExistence type="predicted"/>
<organism evidence="4 5">
    <name type="scientific">Paramecium sonneborni</name>
    <dbReference type="NCBI Taxonomy" id="65129"/>
    <lineage>
        <taxon>Eukaryota</taxon>
        <taxon>Sar</taxon>
        <taxon>Alveolata</taxon>
        <taxon>Ciliophora</taxon>
        <taxon>Intramacronucleata</taxon>
        <taxon>Oligohymenophorea</taxon>
        <taxon>Peniculida</taxon>
        <taxon>Parameciidae</taxon>
        <taxon>Paramecium</taxon>
    </lineage>
</organism>
<dbReference type="PROSITE" id="PS51450">
    <property type="entry name" value="LRR"/>
    <property type="match status" value="1"/>
</dbReference>
<keyword evidence="3" id="KW-0175">Coiled coil</keyword>
<comment type="caution">
    <text evidence="4">The sequence shown here is derived from an EMBL/GenBank/DDBJ whole genome shotgun (WGS) entry which is preliminary data.</text>
</comment>